<dbReference type="Proteomes" id="UP000006377">
    <property type="component" value="Chromosome"/>
</dbReference>
<keyword evidence="3" id="KW-1185">Reference proteome</keyword>
<organism evidence="2 3">
    <name type="scientific">Parvibaculum lavamentivorans (strain DS-1 / DSM 13023 / NCIMB 13966)</name>
    <dbReference type="NCBI Taxonomy" id="402881"/>
    <lineage>
        <taxon>Bacteria</taxon>
        <taxon>Pseudomonadati</taxon>
        <taxon>Pseudomonadota</taxon>
        <taxon>Alphaproteobacteria</taxon>
        <taxon>Hyphomicrobiales</taxon>
        <taxon>Parvibaculaceae</taxon>
        <taxon>Parvibaculum</taxon>
    </lineage>
</organism>
<name>A7HXY3_PARL1</name>
<evidence type="ECO:0000256" key="1">
    <source>
        <dbReference type="SAM" id="MobiDB-lite"/>
    </source>
</evidence>
<dbReference type="eggNOG" id="ENOG5032YEE">
    <property type="taxonomic scope" value="Bacteria"/>
</dbReference>
<dbReference type="KEGG" id="pla:Plav_3160"/>
<proteinExistence type="predicted"/>
<dbReference type="AlphaFoldDB" id="A7HXY3"/>
<dbReference type="EMBL" id="CP000774">
    <property type="protein sequence ID" value="ABS64766.1"/>
    <property type="molecule type" value="Genomic_DNA"/>
</dbReference>
<evidence type="ECO:0000313" key="2">
    <source>
        <dbReference type="EMBL" id="ABS64766.1"/>
    </source>
</evidence>
<dbReference type="STRING" id="402881.Plav_3160"/>
<accession>A7HXY3</accession>
<evidence type="ECO:0000313" key="3">
    <source>
        <dbReference type="Proteomes" id="UP000006377"/>
    </source>
</evidence>
<dbReference type="OrthoDB" id="7933542at2"/>
<dbReference type="HOGENOM" id="CLU_2634061_0_0_5"/>
<sequence>MAKKKPMDADFIAFNVVYEDGSLSSNRKVPTSKLEGADDTANARAIIEAQDREIGEKSGRPRSRVKTLNRVGARK</sequence>
<feature type="compositionally biased region" description="Basic and acidic residues" evidence="1">
    <location>
        <begin position="49"/>
        <end position="59"/>
    </location>
</feature>
<protein>
    <submittedName>
        <fullName evidence="2">Uncharacterized protein</fullName>
    </submittedName>
</protein>
<dbReference type="RefSeq" id="WP_012112088.1">
    <property type="nucleotide sequence ID" value="NC_009719.1"/>
</dbReference>
<feature type="region of interest" description="Disordered" evidence="1">
    <location>
        <begin position="49"/>
        <end position="75"/>
    </location>
</feature>
<reference evidence="2 3" key="1">
    <citation type="journal article" date="2011" name="Stand. Genomic Sci.">
        <title>Complete genome sequence of Parvibaculum lavamentivorans type strain (DS-1(T)).</title>
        <authorList>
            <person name="Schleheck D."/>
            <person name="Weiss M."/>
            <person name="Pitluck S."/>
            <person name="Bruce D."/>
            <person name="Land M.L."/>
            <person name="Han S."/>
            <person name="Saunders E."/>
            <person name="Tapia R."/>
            <person name="Detter C."/>
            <person name="Brettin T."/>
            <person name="Han J."/>
            <person name="Woyke T."/>
            <person name="Goodwin L."/>
            <person name="Pennacchio L."/>
            <person name="Nolan M."/>
            <person name="Cook A.M."/>
            <person name="Kjelleberg S."/>
            <person name="Thomas T."/>
        </authorList>
    </citation>
    <scope>NUCLEOTIDE SEQUENCE [LARGE SCALE GENOMIC DNA]</scope>
    <source>
        <strain evidence="3">DS-1 / DSM 13023 / NCIMB 13966</strain>
    </source>
</reference>
<gene>
    <name evidence="2" type="ordered locus">Plav_3160</name>
</gene>
<feature type="compositionally biased region" description="Basic residues" evidence="1">
    <location>
        <begin position="60"/>
        <end position="75"/>
    </location>
</feature>